<dbReference type="InterPro" id="IPR038720">
    <property type="entry name" value="YprB_RNase_H-like_dom"/>
</dbReference>
<feature type="compositionally biased region" description="Basic and acidic residues" evidence="1">
    <location>
        <begin position="161"/>
        <end position="175"/>
    </location>
</feature>
<dbReference type="Proteomes" id="UP000582974">
    <property type="component" value="Unassembled WGS sequence"/>
</dbReference>
<dbReference type="InterPro" id="IPR019993">
    <property type="entry name" value="RecB_nuclease_TM0106_put"/>
</dbReference>
<dbReference type="SUPFAM" id="SSF53098">
    <property type="entry name" value="Ribonuclease H-like"/>
    <property type="match status" value="1"/>
</dbReference>
<proteinExistence type="predicted"/>
<organism evidence="3 4">
    <name type="scientific">Haloechinothrix aidingensis</name>
    <dbReference type="NCBI Taxonomy" id="2752311"/>
    <lineage>
        <taxon>Bacteria</taxon>
        <taxon>Bacillati</taxon>
        <taxon>Actinomycetota</taxon>
        <taxon>Actinomycetes</taxon>
        <taxon>Pseudonocardiales</taxon>
        <taxon>Pseudonocardiaceae</taxon>
        <taxon>Haloechinothrix</taxon>
    </lineage>
</organism>
<sequence length="559" mass="61379">MCSDSARGAAGRVPVLLDAVAVTRCRRRVHLEHDPHAPKDERLPTDAGTRQRIVDAAEHRRDVAERLRGVHRGAHWVTVPEGVPAAERVAATVAALEAGAAYVCGAVLPPDTEGGRRGGAELLVRTDAGYVPVIVVRHKISDPGTAPNPVYTTPFGDLDPDNARPDPERKLRSQPRDQLRLAHLWELLRVAGHAEPDRSRGGVIGMEADVTVWHDLDAATFPGGLSAREEYGRRFTDRFAVASAAAHEEEPLAQPSRILECRSCPWWSLCERELLAARDVSLVVRGDDAVELRRAGITTVDELAALDPGGAQPAPLNGNDPAHLVALAQAWLGGHSVVRKVDALRVQRADVEVDVDMESYSDRGAYLWGALLGGADIGLRHGYYAFSTWDPLPTGDEARSFAEFWAWFSDVRARAARRGLSFRAYCYNARAENRWLLSSAERFAGLPGVPEIAEVKSFVESEQWVDLFRTVSDSFLCVRGKGLKVVAPLAGFSWRDPDASGEASMQWYREAVGMTGETPDVAQRDRLMRYNEDDVRATAALREWMSGSAMTEIPHMRDL</sequence>
<dbReference type="InterPro" id="IPR012337">
    <property type="entry name" value="RNaseH-like_sf"/>
</dbReference>
<dbReference type="EMBL" id="JACCKD010000001">
    <property type="protein sequence ID" value="MBA0124112.1"/>
    <property type="molecule type" value="Genomic_DNA"/>
</dbReference>
<evidence type="ECO:0000313" key="3">
    <source>
        <dbReference type="EMBL" id="MBA0124112.1"/>
    </source>
</evidence>
<dbReference type="RefSeq" id="WP_180891017.1">
    <property type="nucleotide sequence ID" value="NZ_JACCKD010000001.1"/>
</dbReference>
<evidence type="ECO:0000256" key="1">
    <source>
        <dbReference type="SAM" id="MobiDB-lite"/>
    </source>
</evidence>
<evidence type="ECO:0000259" key="2">
    <source>
        <dbReference type="Pfam" id="PF13482"/>
    </source>
</evidence>
<protein>
    <submittedName>
        <fullName evidence="3">TM0106 family RecB-like putative nuclease</fullName>
    </submittedName>
</protein>
<feature type="region of interest" description="Disordered" evidence="1">
    <location>
        <begin position="145"/>
        <end position="175"/>
    </location>
</feature>
<accession>A0A838A7J3</accession>
<feature type="domain" description="YprB ribonuclease H-like" evidence="2">
    <location>
        <begin position="461"/>
        <end position="545"/>
    </location>
</feature>
<comment type="caution">
    <text evidence="3">The sequence shown here is derived from an EMBL/GenBank/DDBJ whole genome shotgun (WGS) entry which is preliminary data.</text>
</comment>
<reference evidence="3 4" key="1">
    <citation type="submission" date="2020-07" db="EMBL/GenBank/DDBJ databases">
        <title>Genome of Haloechinothrix sp.</title>
        <authorList>
            <person name="Tang S.-K."/>
            <person name="Yang L."/>
            <person name="Zhu W.-Y."/>
        </authorList>
    </citation>
    <scope>NUCLEOTIDE SEQUENCE [LARGE SCALE GENOMIC DNA]</scope>
    <source>
        <strain evidence="3 4">YIM 98757</strain>
    </source>
</reference>
<dbReference type="NCBIfam" id="TIGR03491">
    <property type="entry name" value="TM0106 family RecB-like putative nuclease"/>
    <property type="match status" value="1"/>
</dbReference>
<evidence type="ECO:0000313" key="4">
    <source>
        <dbReference type="Proteomes" id="UP000582974"/>
    </source>
</evidence>
<keyword evidence="4" id="KW-1185">Reference proteome</keyword>
<dbReference type="Pfam" id="PF13482">
    <property type="entry name" value="RNase_H_2"/>
    <property type="match status" value="1"/>
</dbReference>
<name>A0A838A7J3_9PSEU</name>
<gene>
    <name evidence="3" type="ORF">H0B56_00980</name>
</gene>
<dbReference type="AlphaFoldDB" id="A0A838A7J3"/>